<feature type="signal peptide" evidence="2">
    <location>
        <begin position="1"/>
        <end position="32"/>
    </location>
</feature>
<keyword evidence="2" id="KW-0732">Signal</keyword>
<accession>A0A447UPT5</accession>
<evidence type="ECO:0000313" key="4">
    <source>
        <dbReference type="Proteomes" id="UP000270272"/>
    </source>
</evidence>
<feature type="transmembrane region" description="Helical" evidence="1">
    <location>
        <begin position="56"/>
        <end position="80"/>
    </location>
</feature>
<gene>
    <name evidence="3" type="ORF">NCTC11075_03563</name>
</gene>
<evidence type="ECO:0000256" key="2">
    <source>
        <dbReference type="SAM" id="SignalP"/>
    </source>
</evidence>
<evidence type="ECO:0000256" key="1">
    <source>
        <dbReference type="SAM" id="Phobius"/>
    </source>
</evidence>
<keyword evidence="1" id="KW-0812">Transmembrane</keyword>
<keyword evidence="1" id="KW-1133">Transmembrane helix</keyword>
<dbReference type="NCBIfam" id="TIGR03745">
    <property type="entry name" value="conj_TIGR03745"/>
    <property type="match status" value="1"/>
</dbReference>
<name>A0A447UPT5_CITKO</name>
<evidence type="ECO:0000313" key="3">
    <source>
        <dbReference type="EMBL" id="VEB92669.1"/>
    </source>
</evidence>
<reference evidence="3 4" key="1">
    <citation type="submission" date="2018-12" db="EMBL/GenBank/DDBJ databases">
        <authorList>
            <consortium name="Pathogen Informatics"/>
        </authorList>
    </citation>
    <scope>NUCLEOTIDE SEQUENCE [LARGE SCALE GENOMIC DNA]</scope>
    <source>
        <strain evidence="3 4">NCTC11075</strain>
    </source>
</reference>
<sequence>MKFTFFRHFRSAYSRAGYLLLTGLLTASQAMADLPAVEQPTSGGGGGTYNTVMGYIKMGALAIGLLVCVGAFFAVAHAVITAFHDIRRGKGNGLSSWSIWLSASSSSFWLFTSQLKLQISCKEPIWPSLISSLTD</sequence>
<proteinExistence type="predicted"/>
<dbReference type="EMBL" id="LR134204">
    <property type="protein sequence ID" value="VEB92669.1"/>
    <property type="molecule type" value="Genomic_DNA"/>
</dbReference>
<keyword evidence="1" id="KW-0472">Membrane</keyword>
<protein>
    <submittedName>
        <fullName evidence="3">Integrating conjugative element membrane protein, PFL_4702 family</fullName>
    </submittedName>
</protein>
<feature type="chain" id="PRO_5018993404" evidence="2">
    <location>
        <begin position="33"/>
        <end position="135"/>
    </location>
</feature>
<dbReference type="Proteomes" id="UP000270272">
    <property type="component" value="Chromosome"/>
</dbReference>
<dbReference type="AlphaFoldDB" id="A0A447UPT5"/>
<dbReference type="InterPro" id="IPR021356">
    <property type="entry name" value="Integr_conj_element_PFL4702"/>
</dbReference>
<dbReference type="Pfam" id="PF11190">
    <property type="entry name" value="DUF2976"/>
    <property type="match status" value="1"/>
</dbReference>
<organism evidence="3 4">
    <name type="scientific">Citrobacter koseri</name>
    <name type="common">Citrobacter diversus</name>
    <dbReference type="NCBI Taxonomy" id="545"/>
    <lineage>
        <taxon>Bacteria</taxon>
        <taxon>Pseudomonadati</taxon>
        <taxon>Pseudomonadota</taxon>
        <taxon>Gammaproteobacteria</taxon>
        <taxon>Enterobacterales</taxon>
        <taxon>Enterobacteriaceae</taxon>
        <taxon>Citrobacter</taxon>
    </lineage>
</organism>